<keyword evidence="6" id="KW-1185">Reference proteome</keyword>
<reference evidence="5" key="2">
    <citation type="submission" date="2025-09" db="UniProtKB">
        <authorList>
            <consortium name="Ensembl"/>
        </authorList>
    </citation>
    <scope>IDENTIFICATION</scope>
</reference>
<dbReference type="PANTHER" id="PTHR24100">
    <property type="entry name" value="BUTYROPHILIN"/>
    <property type="match status" value="1"/>
</dbReference>
<dbReference type="PROSITE" id="PS50835">
    <property type="entry name" value="IG_LIKE"/>
    <property type="match status" value="1"/>
</dbReference>
<comment type="subcellular location">
    <subcellularLocation>
        <location evidence="1">Membrane</location>
    </subcellularLocation>
</comment>
<dbReference type="Ensembl" id="ENSDLAT00005086127.1">
    <property type="protein sequence ID" value="ENSDLAP00005067737.1"/>
    <property type="gene ID" value="ENSDLAG00005027676.1"/>
</dbReference>
<dbReference type="InterPro" id="IPR050504">
    <property type="entry name" value="IgSF_BTN/MOG"/>
</dbReference>
<dbReference type="PANTHER" id="PTHR24100:SF151">
    <property type="entry name" value="ICOS LIGAND"/>
    <property type="match status" value="1"/>
</dbReference>
<dbReference type="InterPro" id="IPR007110">
    <property type="entry name" value="Ig-like_dom"/>
</dbReference>
<dbReference type="InterPro" id="IPR013106">
    <property type="entry name" value="Ig_V-set"/>
</dbReference>
<dbReference type="GeneTree" id="ENSGT01150000289561"/>
<dbReference type="SMART" id="SM00406">
    <property type="entry name" value="IGv"/>
    <property type="match status" value="1"/>
</dbReference>
<dbReference type="GO" id="GO:0001817">
    <property type="term" value="P:regulation of cytokine production"/>
    <property type="evidence" value="ECO:0007669"/>
    <property type="project" value="TreeGrafter"/>
</dbReference>
<feature type="domain" description="Ig-like" evidence="4">
    <location>
        <begin position="5"/>
        <end position="120"/>
    </location>
</feature>
<dbReference type="Gene3D" id="2.60.40.10">
    <property type="entry name" value="Immunoglobulins"/>
    <property type="match status" value="1"/>
</dbReference>
<sequence length="155" mass="17499">INSMLSVSETLLWGILWDEVSVESGSDVTLPCRAPTDLTAVRWSRPELGSDHYVFFYRDRRLYEEYQHPAYRGRVSLVDRGLEHADASVTLRRASFRDTGTYECVTVSSRGHRKRTSEFHCAVISIIKGKVFSVSDPPLSAGRSTADKQTVIFIV</sequence>
<dbReference type="InterPro" id="IPR003599">
    <property type="entry name" value="Ig_sub"/>
</dbReference>
<dbReference type="SUPFAM" id="SSF48726">
    <property type="entry name" value="Immunoglobulin"/>
    <property type="match status" value="1"/>
</dbReference>
<dbReference type="GO" id="GO:0009897">
    <property type="term" value="C:external side of plasma membrane"/>
    <property type="evidence" value="ECO:0007669"/>
    <property type="project" value="TreeGrafter"/>
</dbReference>
<evidence type="ECO:0000256" key="2">
    <source>
        <dbReference type="ARBA" id="ARBA00023136"/>
    </source>
</evidence>
<protein>
    <recommendedName>
        <fullName evidence="4">Ig-like domain-containing protein</fullName>
    </recommendedName>
</protein>
<evidence type="ECO:0000256" key="3">
    <source>
        <dbReference type="ARBA" id="ARBA00023319"/>
    </source>
</evidence>
<organism evidence="5 6">
    <name type="scientific">Dicentrarchus labrax</name>
    <name type="common">European seabass</name>
    <name type="synonym">Morone labrax</name>
    <dbReference type="NCBI Taxonomy" id="13489"/>
    <lineage>
        <taxon>Eukaryota</taxon>
        <taxon>Metazoa</taxon>
        <taxon>Chordata</taxon>
        <taxon>Craniata</taxon>
        <taxon>Vertebrata</taxon>
        <taxon>Euteleostomi</taxon>
        <taxon>Actinopterygii</taxon>
        <taxon>Neopterygii</taxon>
        <taxon>Teleostei</taxon>
        <taxon>Neoteleostei</taxon>
        <taxon>Acanthomorphata</taxon>
        <taxon>Eupercaria</taxon>
        <taxon>Moronidae</taxon>
        <taxon>Dicentrarchus</taxon>
    </lineage>
</organism>
<evidence type="ECO:0000313" key="6">
    <source>
        <dbReference type="Proteomes" id="UP000694389"/>
    </source>
</evidence>
<dbReference type="InterPro" id="IPR013783">
    <property type="entry name" value="Ig-like_fold"/>
</dbReference>
<accession>A0A8P4G689</accession>
<reference evidence="5" key="1">
    <citation type="submission" date="2025-08" db="UniProtKB">
        <authorList>
            <consortium name="Ensembl"/>
        </authorList>
    </citation>
    <scope>IDENTIFICATION</scope>
</reference>
<dbReference type="GO" id="GO:0050852">
    <property type="term" value="P:T cell receptor signaling pathway"/>
    <property type="evidence" value="ECO:0007669"/>
    <property type="project" value="TreeGrafter"/>
</dbReference>
<evidence type="ECO:0000256" key="1">
    <source>
        <dbReference type="ARBA" id="ARBA00004370"/>
    </source>
</evidence>
<name>A0A8P4G689_DICLA</name>
<dbReference type="AlphaFoldDB" id="A0A8P4G689"/>
<dbReference type="Pfam" id="PF07686">
    <property type="entry name" value="V-set"/>
    <property type="match status" value="1"/>
</dbReference>
<dbReference type="GO" id="GO:0005102">
    <property type="term" value="F:signaling receptor binding"/>
    <property type="evidence" value="ECO:0007669"/>
    <property type="project" value="TreeGrafter"/>
</dbReference>
<dbReference type="Proteomes" id="UP000694389">
    <property type="component" value="Unassembled WGS sequence"/>
</dbReference>
<keyword evidence="3" id="KW-0393">Immunoglobulin domain</keyword>
<evidence type="ECO:0000313" key="5">
    <source>
        <dbReference type="Ensembl" id="ENSDLAP00005067737.1"/>
    </source>
</evidence>
<dbReference type="SMART" id="SM00409">
    <property type="entry name" value="IG"/>
    <property type="match status" value="1"/>
</dbReference>
<keyword evidence="2" id="KW-0472">Membrane</keyword>
<dbReference type="InterPro" id="IPR036179">
    <property type="entry name" value="Ig-like_dom_sf"/>
</dbReference>
<evidence type="ECO:0000259" key="4">
    <source>
        <dbReference type="PROSITE" id="PS50835"/>
    </source>
</evidence>
<proteinExistence type="predicted"/>